<comment type="catalytic activity">
    <reaction evidence="1">
        <text>Hydrolysis of terminal non-reducing alpha-L-rhamnose residues in alpha-L-rhamnosides.</text>
        <dbReference type="EC" id="3.2.1.40"/>
    </reaction>
</comment>
<name>A0ABP6RBS6_9MICC</name>
<dbReference type="Gene3D" id="1.50.10.10">
    <property type="match status" value="1"/>
</dbReference>
<evidence type="ECO:0000313" key="9">
    <source>
        <dbReference type="Proteomes" id="UP001501736"/>
    </source>
</evidence>
<keyword evidence="3 8" id="KW-0378">Hydrolase</keyword>
<dbReference type="Pfam" id="PF17390">
    <property type="entry name" value="Bac_rhamnosid_C"/>
    <property type="match status" value="1"/>
</dbReference>
<sequence>MTTLPPLTASAVAPAAALDSAPRFRRVFRLEPGHGAVVSAMLRASALGVYEAQLDGAPVDEDVLAPGWSSYEWRLRYQTYDLTDRLRGASAEDGGPHVLAAVVGNGWHLGQLGWQEKRRLYGEHRALLAQLDIVYADGHVQTVGTDESWQARGSEILTDDLYDGQTIDARRRETDWASPRRADDDADWAAVAAVGVDAELVEPIGPPVRRQQQIAPQRIWTSPSGRTLVDFGQNLVGWIRLTVRGAAGKTVTVRHAEVLEHDELGTRPLRHADAADRFILSGDEDTFEPTFTFHGFRYAEVSDFPGELTAAALTAVVVHSEMPRTGTFRSSHELVNQLHENVVWGLRGNFLDVPTDCPQRDERLGWTGDIAVFAPTAAHLFDVRGFLADWLRDVAAEQRAADGFVPYVVPDVLKHQDMPEEFTPVESAAIWSDAAVWVPWALWEAYGDREVLDAQYESMTAHLRRVELLLSPTGLWDTGFQFGDWLDPDASPHRPADAKADPSVVATACVIRTARMVAETAEILDRPDDADAFHALAERVQAAFLEHYVDGDGRITSDATTVYTLAIVFDLLDEPRRAAAGERLAELVAAAEYKVSTGFAGTPYITEALSRTGHVETAYRLLLETGCPSWLYPVTMGATTVWERWDSMLPDGSINPGEMTSFNHYALGSVAAWLHRVVGGLAPAEPGYARVRIAPQPPQGAMAKELTWAETAQETPQGLVTVHWERVGEELVLDVRLPEGVEADVDVSATVPSAAPQVIVGDGAERRIRFSREEVGAPMR</sequence>
<dbReference type="Proteomes" id="UP001501736">
    <property type="component" value="Unassembled WGS sequence"/>
</dbReference>
<dbReference type="EC" id="3.2.1.40" evidence="2"/>
<dbReference type="Pfam" id="PF08531">
    <property type="entry name" value="Bac_rhamnosid_N"/>
    <property type="match status" value="1"/>
</dbReference>
<evidence type="ECO:0000313" key="8">
    <source>
        <dbReference type="EMBL" id="GAA3282247.1"/>
    </source>
</evidence>
<dbReference type="InterPro" id="IPR035398">
    <property type="entry name" value="Bac_rhamnosid_C"/>
</dbReference>
<keyword evidence="9" id="KW-1185">Reference proteome</keyword>
<dbReference type="Gene3D" id="2.60.420.10">
    <property type="entry name" value="Maltose phosphorylase, domain 3"/>
    <property type="match status" value="1"/>
</dbReference>
<protein>
    <recommendedName>
        <fullName evidence="2">alpha-L-rhamnosidase</fullName>
        <ecNumber evidence="2">3.2.1.40</ecNumber>
    </recommendedName>
</protein>
<gene>
    <name evidence="8" type="ORF">GCM10020260_08970</name>
</gene>
<dbReference type="EMBL" id="BAAAYG010000003">
    <property type="protein sequence ID" value="GAA3282247.1"/>
    <property type="molecule type" value="Genomic_DNA"/>
</dbReference>
<dbReference type="InterPro" id="IPR008902">
    <property type="entry name" value="Rhamnosid_concanavalin"/>
</dbReference>
<dbReference type="InterPro" id="IPR008928">
    <property type="entry name" value="6-hairpin_glycosidase_sf"/>
</dbReference>
<dbReference type="PANTHER" id="PTHR33307:SF6">
    <property type="entry name" value="ALPHA-RHAMNOSIDASE (EUROFUNG)-RELATED"/>
    <property type="match status" value="1"/>
</dbReference>
<feature type="domain" description="Bacterial alpha-L-rhamnosidase N-terminal" evidence="5">
    <location>
        <begin position="36"/>
        <end position="211"/>
    </location>
</feature>
<evidence type="ECO:0000259" key="7">
    <source>
        <dbReference type="Pfam" id="PF17390"/>
    </source>
</evidence>
<feature type="domain" description="Alpha-L-rhamnosidase C-terminal" evidence="7">
    <location>
        <begin position="680"/>
        <end position="753"/>
    </location>
</feature>
<dbReference type="InterPro" id="IPR013737">
    <property type="entry name" value="Bac_rhamnosid_N"/>
</dbReference>
<dbReference type="RefSeq" id="WP_344718609.1">
    <property type="nucleotide sequence ID" value="NZ_BAAAYG010000003.1"/>
</dbReference>
<dbReference type="InterPro" id="IPR035396">
    <property type="entry name" value="Bac_rhamnosid6H"/>
</dbReference>
<evidence type="ECO:0000256" key="2">
    <source>
        <dbReference type="ARBA" id="ARBA00012652"/>
    </source>
</evidence>
<evidence type="ECO:0000259" key="4">
    <source>
        <dbReference type="Pfam" id="PF05592"/>
    </source>
</evidence>
<reference evidence="9" key="1">
    <citation type="journal article" date="2019" name="Int. J. Syst. Evol. Microbiol.">
        <title>The Global Catalogue of Microorganisms (GCM) 10K type strain sequencing project: providing services to taxonomists for standard genome sequencing and annotation.</title>
        <authorList>
            <consortium name="The Broad Institute Genomics Platform"/>
            <consortium name="The Broad Institute Genome Sequencing Center for Infectious Disease"/>
            <person name="Wu L."/>
            <person name="Ma J."/>
        </authorList>
    </citation>
    <scope>NUCLEOTIDE SEQUENCE [LARGE SCALE GENOMIC DNA]</scope>
    <source>
        <strain evidence="9">JCM 11483</strain>
    </source>
</reference>
<dbReference type="SUPFAM" id="SSF48208">
    <property type="entry name" value="Six-hairpin glycosidases"/>
    <property type="match status" value="1"/>
</dbReference>
<feature type="domain" description="Alpha-L-rhamnosidase six-hairpin glycosidase" evidence="6">
    <location>
        <begin position="324"/>
        <end position="678"/>
    </location>
</feature>
<feature type="domain" description="Alpha-L-rhamnosidase concanavalin-like" evidence="4">
    <location>
        <begin position="222"/>
        <end position="319"/>
    </location>
</feature>
<dbReference type="PIRSF" id="PIRSF010631">
    <property type="entry name" value="A-rhamnsds"/>
    <property type="match status" value="1"/>
</dbReference>
<dbReference type="GO" id="GO:0016787">
    <property type="term" value="F:hydrolase activity"/>
    <property type="evidence" value="ECO:0007669"/>
    <property type="project" value="UniProtKB-KW"/>
</dbReference>
<dbReference type="PANTHER" id="PTHR33307">
    <property type="entry name" value="ALPHA-RHAMNOSIDASE (EUROFUNG)"/>
    <property type="match status" value="1"/>
</dbReference>
<accession>A0ABP6RBS6</accession>
<dbReference type="Pfam" id="PF05592">
    <property type="entry name" value="Bac_rhamnosid"/>
    <property type="match status" value="1"/>
</dbReference>
<comment type="caution">
    <text evidence="8">The sequence shown here is derived from an EMBL/GenBank/DDBJ whole genome shotgun (WGS) entry which is preliminary data.</text>
</comment>
<dbReference type="InterPro" id="IPR016007">
    <property type="entry name" value="Alpha_rhamnosid"/>
</dbReference>
<dbReference type="Gene3D" id="2.60.120.260">
    <property type="entry name" value="Galactose-binding domain-like"/>
    <property type="match status" value="2"/>
</dbReference>
<evidence type="ECO:0000256" key="3">
    <source>
        <dbReference type="ARBA" id="ARBA00022801"/>
    </source>
</evidence>
<evidence type="ECO:0000256" key="1">
    <source>
        <dbReference type="ARBA" id="ARBA00001445"/>
    </source>
</evidence>
<dbReference type="Pfam" id="PF17389">
    <property type="entry name" value="Bac_rhamnosid6H"/>
    <property type="match status" value="1"/>
</dbReference>
<evidence type="ECO:0000259" key="5">
    <source>
        <dbReference type="Pfam" id="PF08531"/>
    </source>
</evidence>
<dbReference type="InterPro" id="IPR012341">
    <property type="entry name" value="6hp_glycosidase-like_sf"/>
</dbReference>
<evidence type="ECO:0000259" key="6">
    <source>
        <dbReference type="Pfam" id="PF17389"/>
    </source>
</evidence>
<organism evidence="8 9">
    <name type="scientific">Nesterenkonia halobia</name>
    <dbReference type="NCBI Taxonomy" id="37922"/>
    <lineage>
        <taxon>Bacteria</taxon>
        <taxon>Bacillati</taxon>
        <taxon>Actinomycetota</taxon>
        <taxon>Actinomycetes</taxon>
        <taxon>Micrococcales</taxon>
        <taxon>Micrococcaceae</taxon>
        <taxon>Nesterenkonia</taxon>
    </lineage>
</organism>
<proteinExistence type="predicted"/>